<dbReference type="GeneID" id="108083022"/>
<reference evidence="8" key="1">
    <citation type="submission" date="2025-08" db="UniProtKB">
        <authorList>
            <consortium name="RefSeq"/>
        </authorList>
    </citation>
    <scope>IDENTIFICATION</scope>
    <source>
        <strain evidence="8">14028-0561.14</strain>
        <tissue evidence="8">Whole fly</tissue>
    </source>
</reference>
<keyword evidence="5 6" id="KW-0472">Membrane</keyword>
<keyword evidence="7" id="KW-1185">Reference proteome</keyword>
<name>A0A6P4JH24_DROKI</name>
<evidence type="ECO:0000313" key="7">
    <source>
        <dbReference type="Proteomes" id="UP001652661"/>
    </source>
</evidence>
<comment type="subcellular location">
    <subcellularLocation>
        <location evidence="1">Membrane</location>
        <topology evidence="1">Multi-pass membrane protein</topology>
    </subcellularLocation>
</comment>
<dbReference type="InterPro" id="IPR007248">
    <property type="entry name" value="Mpv17_PMP22"/>
</dbReference>
<keyword evidence="4 6" id="KW-1133">Transmembrane helix</keyword>
<dbReference type="GO" id="GO:0016020">
    <property type="term" value="C:membrane"/>
    <property type="evidence" value="ECO:0007669"/>
    <property type="project" value="UniProtKB-SubCell"/>
</dbReference>
<dbReference type="AlphaFoldDB" id="A0A6P4JH24"/>
<organism evidence="7 8">
    <name type="scientific">Drosophila kikkawai</name>
    <name type="common">Fruit fly</name>
    <dbReference type="NCBI Taxonomy" id="30033"/>
    <lineage>
        <taxon>Eukaryota</taxon>
        <taxon>Metazoa</taxon>
        <taxon>Ecdysozoa</taxon>
        <taxon>Arthropoda</taxon>
        <taxon>Hexapoda</taxon>
        <taxon>Insecta</taxon>
        <taxon>Pterygota</taxon>
        <taxon>Neoptera</taxon>
        <taxon>Endopterygota</taxon>
        <taxon>Diptera</taxon>
        <taxon>Brachycera</taxon>
        <taxon>Muscomorpha</taxon>
        <taxon>Ephydroidea</taxon>
        <taxon>Drosophilidae</taxon>
        <taxon>Drosophila</taxon>
        <taxon>Sophophora</taxon>
    </lineage>
</organism>
<comment type="similarity">
    <text evidence="2 6">Belongs to the peroxisomal membrane protein PXMP2/4 family.</text>
</comment>
<feature type="transmembrane region" description="Helical" evidence="6">
    <location>
        <begin position="57"/>
        <end position="76"/>
    </location>
</feature>
<gene>
    <name evidence="8" type="primary">LOC108083022</name>
</gene>
<dbReference type="OrthoDB" id="430207at2759"/>
<sequence length="202" mass="23157">MSRLVSGVRTLFRRYPFVTNSAIYGSLYVGAEYSQQFVSKRWLPSPAEREDIDYATIGRYAVMGTAAYAPTLYFWYKWLDRTFPGTTKVIIVKKLVLDQFVLTPYLLTIFYAGMSLMEGSEDTFLELREKFVPTFVRSCIFWLPAQALNFTLVAPRFRVIYMGVCGLIWVNILCWIKRQSLPVATTPHNNVPSSAAIKNTET</sequence>
<feature type="transmembrane region" description="Helical" evidence="6">
    <location>
        <begin position="159"/>
        <end position="176"/>
    </location>
</feature>
<dbReference type="Proteomes" id="UP001652661">
    <property type="component" value="Chromosome 3L"/>
</dbReference>
<dbReference type="OMA" id="QFVSKRW"/>
<dbReference type="RefSeq" id="XP_017034139.1">
    <property type="nucleotide sequence ID" value="XM_017178650.2"/>
</dbReference>
<dbReference type="PANTHER" id="PTHR11266">
    <property type="entry name" value="PEROXISOMAL MEMBRANE PROTEIN 2, PXMP2 MPV17"/>
    <property type="match status" value="1"/>
</dbReference>
<evidence type="ECO:0000256" key="1">
    <source>
        <dbReference type="ARBA" id="ARBA00004141"/>
    </source>
</evidence>
<dbReference type="Pfam" id="PF04117">
    <property type="entry name" value="Mpv17_PMP22"/>
    <property type="match status" value="1"/>
</dbReference>
<evidence type="ECO:0000256" key="6">
    <source>
        <dbReference type="RuleBase" id="RU363053"/>
    </source>
</evidence>
<dbReference type="PANTHER" id="PTHR11266:SF85">
    <property type="entry name" value="MPV17-LIKE PROTEIN"/>
    <property type="match status" value="1"/>
</dbReference>
<evidence type="ECO:0000313" key="8">
    <source>
        <dbReference type="RefSeq" id="XP_017034139.1"/>
    </source>
</evidence>
<evidence type="ECO:0000256" key="4">
    <source>
        <dbReference type="ARBA" id="ARBA00022989"/>
    </source>
</evidence>
<proteinExistence type="inferred from homology"/>
<feature type="transmembrane region" description="Helical" evidence="6">
    <location>
        <begin position="96"/>
        <end position="114"/>
    </location>
</feature>
<accession>A0A6P4JH24</accession>
<evidence type="ECO:0000256" key="3">
    <source>
        <dbReference type="ARBA" id="ARBA00022692"/>
    </source>
</evidence>
<protein>
    <submittedName>
        <fullName evidence="8">Mpv17-like protein isoform X1</fullName>
    </submittedName>
</protein>
<dbReference type="GO" id="GO:0005739">
    <property type="term" value="C:mitochondrion"/>
    <property type="evidence" value="ECO:0007669"/>
    <property type="project" value="TreeGrafter"/>
</dbReference>
<evidence type="ECO:0000256" key="5">
    <source>
        <dbReference type="ARBA" id="ARBA00023136"/>
    </source>
</evidence>
<evidence type="ECO:0000256" key="2">
    <source>
        <dbReference type="ARBA" id="ARBA00006824"/>
    </source>
</evidence>
<keyword evidence="3 6" id="KW-0812">Transmembrane</keyword>